<protein>
    <submittedName>
        <fullName evidence="1">Uncharacterized protein</fullName>
    </submittedName>
</protein>
<gene>
    <name evidence="1" type="ORF">GCM10009691_41510</name>
</gene>
<evidence type="ECO:0000313" key="1">
    <source>
        <dbReference type="EMBL" id="GAA1563949.1"/>
    </source>
</evidence>
<evidence type="ECO:0000313" key="2">
    <source>
        <dbReference type="Proteomes" id="UP001501791"/>
    </source>
</evidence>
<dbReference type="Proteomes" id="UP001501791">
    <property type="component" value="Unassembled WGS sequence"/>
</dbReference>
<comment type="caution">
    <text evidence="1">The sequence shown here is derived from an EMBL/GenBank/DDBJ whole genome shotgun (WGS) entry which is preliminary data.</text>
</comment>
<dbReference type="EMBL" id="BAAALY010000039">
    <property type="protein sequence ID" value="GAA1563949.1"/>
    <property type="molecule type" value="Genomic_DNA"/>
</dbReference>
<organism evidence="1 2">
    <name type="scientific">Brevibacterium picturae</name>
    <dbReference type="NCBI Taxonomy" id="260553"/>
    <lineage>
        <taxon>Bacteria</taxon>
        <taxon>Bacillati</taxon>
        <taxon>Actinomycetota</taxon>
        <taxon>Actinomycetes</taxon>
        <taxon>Micrococcales</taxon>
        <taxon>Brevibacteriaceae</taxon>
        <taxon>Brevibacterium</taxon>
    </lineage>
</organism>
<accession>A0ABN2CT58</accession>
<reference evidence="1 2" key="1">
    <citation type="journal article" date="2019" name="Int. J. Syst. Evol. Microbiol.">
        <title>The Global Catalogue of Microorganisms (GCM) 10K type strain sequencing project: providing services to taxonomists for standard genome sequencing and annotation.</title>
        <authorList>
            <consortium name="The Broad Institute Genomics Platform"/>
            <consortium name="The Broad Institute Genome Sequencing Center for Infectious Disease"/>
            <person name="Wu L."/>
            <person name="Ma J."/>
        </authorList>
    </citation>
    <scope>NUCLEOTIDE SEQUENCE [LARGE SCALE GENOMIC DNA]</scope>
    <source>
        <strain evidence="1 2">JCM 13319</strain>
    </source>
</reference>
<name>A0ABN2CT58_9MICO</name>
<proteinExistence type="predicted"/>
<sequence length="57" mass="6114">MDGLYVPSTLTLRPMVVLFSTAETAFPSAPHFSGLLTHAKTHALAVKAAHELGWPLI</sequence>
<keyword evidence="2" id="KW-1185">Reference proteome</keyword>